<accession>A0ACC3BR46</accession>
<evidence type="ECO:0000313" key="1">
    <source>
        <dbReference type="EMBL" id="KAK1860461.1"/>
    </source>
</evidence>
<comment type="caution">
    <text evidence="1">The sequence shown here is derived from an EMBL/GenBank/DDBJ whole genome shotgun (WGS) entry which is preliminary data.</text>
</comment>
<protein>
    <submittedName>
        <fullName evidence="1">Uncharacterized protein</fullName>
    </submittedName>
</protein>
<proteinExistence type="predicted"/>
<organism evidence="1 2">
    <name type="scientific">Pyropia yezoensis</name>
    <name type="common">Susabi-nori</name>
    <name type="synonym">Porphyra yezoensis</name>
    <dbReference type="NCBI Taxonomy" id="2788"/>
    <lineage>
        <taxon>Eukaryota</taxon>
        <taxon>Rhodophyta</taxon>
        <taxon>Bangiophyceae</taxon>
        <taxon>Bangiales</taxon>
        <taxon>Bangiaceae</taxon>
        <taxon>Pyropia</taxon>
    </lineage>
</organism>
<name>A0ACC3BR46_PYRYE</name>
<evidence type="ECO:0000313" key="2">
    <source>
        <dbReference type="Proteomes" id="UP000798662"/>
    </source>
</evidence>
<keyword evidence="2" id="KW-1185">Reference proteome</keyword>
<gene>
    <name evidence="1" type="ORF">I4F81_003050</name>
</gene>
<dbReference type="EMBL" id="CM020618">
    <property type="protein sequence ID" value="KAK1860461.1"/>
    <property type="molecule type" value="Genomic_DNA"/>
</dbReference>
<reference evidence="1" key="1">
    <citation type="submission" date="2019-11" db="EMBL/GenBank/DDBJ databases">
        <title>Nori genome reveals adaptations in red seaweeds to the harsh intertidal environment.</title>
        <authorList>
            <person name="Wang D."/>
            <person name="Mao Y."/>
        </authorList>
    </citation>
    <scope>NUCLEOTIDE SEQUENCE</scope>
    <source>
        <tissue evidence="1">Gametophyte</tissue>
    </source>
</reference>
<sequence length="177" mass="18482">MGLVQEGETVDEEDIMPASAMAVGSGNGGSAADARGAADADAAGNAAMQQTATDGKTAAEWAAHGDAARGLAGADAERCVLCEAYKCIAQDQILTGNITLAQRELATVAHFERRNMDKAVWGDDQEMEEAAFLHADKRASTWMSSWRTLKDMDKFSGAGEGEPSGDCVLGLARRAAD</sequence>
<dbReference type="Proteomes" id="UP000798662">
    <property type="component" value="Chromosome 1"/>
</dbReference>